<dbReference type="InterPro" id="IPR025202">
    <property type="entry name" value="PLD-like_dom"/>
</dbReference>
<evidence type="ECO:0000256" key="14">
    <source>
        <dbReference type="NCBIfam" id="TIGR04265"/>
    </source>
</evidence>
<feature type="active site" evidence="13">
    <location>
        <position position="222"/>
    </location>
</feature>
<keyword evidence="10 13" id="KW-0594">Phospholipid biosynthesis</keyword>
<dbReference type="InterPro" id="IPR022924">
    <property type="entry name" value="Cardiolipin_synthase"/>
</dbReference>
<keyword evidence="6" id="KW-0677">Repeat</keyword>
<keyword evidence="17" id="KW-1185">Reference proteome</keyword>
<evidence type="ECO:0000256" key="3">
    <source>
        <dbReference type="ARBA" id="ARBA00022516"/>
    </source>
</evidence>
<feature type="active site" evidence="13">
    <location>
        <position position="402"/>
    </location>
</feature>
<comment type="caution">
    <text evidence="16">The sequence shown here is derived from an EMBL/GenBank/DDBJ whole genome shotgun (WGS) entry which is preliminary data.</text>
</comment>
<dbReference type="InterPro" id="IPR030874">
    <property type="entry name" value="Cardiolipin_synth_Firmi"/>
</dbReference>
<dbReference type="InterPro" id="IPR001736">
    <property type="entry name" value="PLipase_D/transphosphatidylase"/>
</dbReference>
<keyword evidence="11 13" id="KW-1208">Phospholipid metabolism</keyword>
<keyword evidence="9 13" id="KW-0472">Membrane</keyword>
<dbReference type="InterPro" id="IPR027379">
    <property type="entry name" value="CLS_N"/>
</dbReference>
<dbReference type="EMBL" id="AYZF01000013">
    <property type="protein sequence ID" value="KRN06179.1"/>
    <property type="molecule type" value="Genomic_DNA"/>
</dbReference>
<dbReference type="Proteomes" id="UP000050961">
    <property type="component" value="Unassembled WGS sequence"/>
</dbReference>
<dbReference type="HAMAP" id="MF_01916">
    <property type="entry name" value="Cardiolipin_synth_Cls"/>
    <property type="match status" value="1"/>
</dbReference>
<evidence type="ECO:0000256" key="8">
    <source>
        <dbReference type="ARBA" id="ARBA00023098"/>
    </source>
</evidence>
<gene>
    <name evidence="16" type="ORF">FD15_GL001375</name>
</gene>
<keyword evidence="4 13" id="KW-0808">Transferase</keyword>
<comment type="similarity">
    <text evidence="13">Belongs to the phospholipase D family. Cardiolipin synthase subfamily.</text>
</comment>
<comment type="subcellular location">
    <subcellularLocation>
        <location evidence="1 13">Cell membrane</location>
        <topology evidence="1 13">Multi-pass membrane protein</topology>
    </subcellularLocation>
</comment>
<feature type="transmembrane region" description="Helical" evidence="13">
    <location>
        <begin position="6"/>
        <end position="24"/>
    </location>
</feature>
<evidence type="ECO:0000256" key="7">
    <source>
        <dbReference type="ARBA" id="ARBA00022989"/>
    </source>
</evidence>
<name>A0A023CWZ7_9LACO</name>
<evidence type="ECO:0000256" key="4">
    <source>
        <dbReference type="ARBA" id="ARBA00022679"/>
    </source>
</evidence>
<dbReference type="PANTHER" id="PTHR21248">
    <property type="entry name" value="CARDIOLIPIN SYNTHASE"/>
    <property type="match status" value="1"/>
</dbReference>
<proteinExistence type="inferred from homology"/>
<feature type="active site" evidence="13">
    <location>
        <position position="224"/>
    </location>
</feature>
<dbReference type="STRING" id="1423806.FD15_GL001375"/>
<evidence type="ECO:0000256" key="9">
    <source>
        <dbReference type="ARBA" id="ARBA00023136"/>
    </source>
</evidence>
<sequence>MELVGWIVRVVWLLNIFAAIFTVFKEKREISATWAWLLVLSFLPIIGFILYLFVGKKLSQDKIYDIKTQERMGIEQLVSLQKEQWREKELLPADEITDTAREMVHLFLETDNAILTKHNQVEVFDDGHAKFKALFDDIRTAENHVHVEYYTFYNDRIGNELRNLLEEKAAEGVEVRVIYDSFGSRGTTHKFFARLEDLGGRAEPFFGSRRSFPNFRLNYRDHRKLVIIDGHIGYIGGFNVGDQYLGRSPKFGYWRDTHIKVTGNAVIAMQSRFFMDWNATVKEQHISYKEDYFPLAAGQGKTSIQIVSSGPDSEVENIKLGYIKMINNATDYVLIQTPYLIPDDSLLEALSIAAFSGIKVKVMIPSMPDHAFVYRATQFYAKSLLDAGVEIYKYNKGFLHSKTLVVDGKIAAVGSANMDYRSFKLNFEANAFMYDEGVSKQLVKIFEKDEKECTRLTPEYFEQQSLWLKFKQYFSRLLSPIL</sequence>
<dbReference type="GO" id="GO:0032049">
    <property type="term" value="P:cardiolipin biosynthetic process"/>
    <property type="evidence" value="ECO:0007669"/>
    <property type="project" value="UniProtKB-UniRule"/>
</dbReference>
<feature type="domain" description="PLD phosphodiesterase" evidence="15">
    <location>
        <begin position="395"/>
        <end position="422"/>
    </location>
</feature>
<dbReference type="EC" id="2.7.8.-" evidence="13 14"/>
<dbReference type="CDD" id="cd09110">
    <property type="entry name" value="PLDc_CLS_1"/>
    <property type="match status" value="1"/>
</dbReference>
<keyword evidence="5 13" id="KW-0812">Transmembrane</keyword>
<feature type="domain" description="PLD phosphodiesterase" evidence="15">
    <location>
        <begin position="217"/>
        <end position="244"/>
    </location>
</feature>
<comment type="function">
    <text evidence="12 13">Catalyzes the reversible phosphatidyl group transfer from one phosphatidylglycerol molecule to another to form cardiolipin (CL) (diphosphatidylglycerol) and glycerol.</text>
</comment>
<feature type="active site" evidence="13">
    <location>
        <position position="229"/>
    </location>
</feature>
<dbReference type="FunFam" id="3.30.870.10:FF:000021">
    <property type="entry name" value="Cardiolipin synthase"/>
    <property type="match status" value="1"/>
</dbReference>
<dbReference type="Gene3D" id="3.30.870.10">
    <property type="entry name" value="Endonuclease Chain A"/>
    <property type="match status" value="2"/>
</dbReference>
<evidence type="ECO:0000259" key="15">
    <source>
        <dbReference type="PROSITE" id="PS50035"/>
    </source>
</evidence>
<dbReference type="SUPFAM" id="SSF56024">
    <property type="entry name" value="Phospholipase D/nuclease"/>
    <property type="match status" value="2"/>
</dbReference>
<evidence type="ECO:0000256" key="11">
    <source>
        <dbReference type="ARBA" id="ARBA00023264"/>
    </source>
</evidence>
<dbReference type="Pfam" id="PF13091">
    <property type="entry name" value="PLDc_2"/>
    <property type="match status" value="2"/>
</dbReference>
<dbReference type="OrthoDB" id="9762009at2"/>
<dbReference type="GO" id="GO:0005886">
    <property type="term" value="C:plasma membrane"/>
    <property type="evidence" value="ECO:0007669"/>
    <property type="project" value="UniProtKB-SubCell"/>
</dbReference>
<dbReference type="SMART" id="SM00155">
    <property type="entry name" value="PLDc"/>
    <property type="match status" value="2"/>
</dbReference>
<dbReference type="CDD" id="cd09112">
    <property type="entry name" value="PLDc_CLS_2"/>
    <property type="match status" value="1"/>
</dbReference>
<dbReference type="PATRIC" id="fig|1423806.3.peg.1396"/>
<keyword evidence="7 13" id="KW-1133">Transmembrane helix</keyword>
<evidence type="ECO:0000256" key="2">
    <source>
        <dbReference type="ARBA" id="ARBA00022475"/>
    </source>
</evidence>
<evidence type="ECO:0000256" key="13">
    <source>
        <dbReference type="HAMAP-Rule" id="MF_01916"/>
    </source>
</evidence>
<dbReference type="PANTHER" id="PTHR21248:SF22">
    <property type="entry name" value="PHOSPHOLIPASE D"/>
    <property type="match status" value="1"/>
</dbReference>
<accession>A0A023CWZ7</accession>
<evidence type="ECO:0000256" key="12">
    <source>
        <dbReference type="ARBA" id="ARBA00057569"/>
    </source>
</evidence>
<dbReference type="eggNOG" id="COG1502">
    <property type="taxonomic scope" value="Bacteria"/>
</dbReference>
<dbReference type="NCBIfam" id="TIGR04265">
    <property type="entry name" value="bac_cardiolipin"/>
    <property type="match status" value="1"/>
</dbReference>
<keyword evidence="2 13" id="KW-1003">Cell membrane</keyword>
<dbReference type="RefSeq" id="WP_034988123.1">
    <property type="nucleotide sequence ID" value="NZ_AYZF01000013.1"/>
</dbReference>
<dbReference type="PROSITE" id="PS50035">
    <property type="entry name" value="PLD"/>
    <property type="match status" value="2"/>
</dbReference>
<keyword evidence="8 13" id="KW-0443">Lipid metabolism</keyword>
<keyword evidence="3 13" id="KW-0444">Lipid biosynthesis</keyword>
<comment type="catalytic activity">
    <reaction evidence="13">
        <text>2 a 1,2-diacyl-sn-glycero-3-phospho-(1'-sn-glycerol) = a cardiolipin + glycerol</text>
        <dbReference type="Rhea" id="RHEA:31451"/>
        <dbReference type="ChEBI" id="CHEBI:17754"/>
        <dbReference type="ChEBI" id="CHEBI:62237"/>
        <dbReference type="ChEBI" id="CHEBI:64716"/>
    </reaction>
</comment>
<feature type="transmembrane region" description="Helical" evidence="13">
    <location>
        <begin position="36"/>
        <end position="54"/>
    </location>
</feature>
<evidence type="ECO:0000256" key="10">
    <source>
        <dbReference type="ARBA" id="ARBA00023209"/>
    </source>
</evidence>
<organism evidence="16 17">
    <name type="scientific">Liquorilactobacillus sucicola DSM 21376 = JCM 15457</name>
    <dbReference type="NCBI Taxonomy" id="1423806"/>
    <lineage>
        <taxon>Bacteria</taxon>
        <taxon>Bacillati</taxon>
        <taxon>Bacillota</taxon>
        <taxon>Bacilli</taxon>
        <taxon>Lactobacillales</taxon>
        <taxon>Lactobacillaceae</taxon>
        <taxon>Liquorilactobacillus</taxon>
    </lineage>
</organism>
<protein>
    <recommendedName>
        <fullName evidence="13 14">Cardiolipin synthase</fullName>
        <shortName evidence="13">CL synthase</shortName>
        <ecNumber evidence="13 14">2.7.8.-</ecNumber>
    </recommendedName>
</protein>
<evidence type="ECO:0000313" key="17">
    <source>
        <dbReference type="Proteomes" id="UP000050961"/>
    </source>
</evidence>
<reference evidence="16 17" key="1">
    <citation type="journal article" date="2015" name="Genome Announc.">
        <title>Expanding the biotechnology potential of lactobacilli through comparative genomics of 213 strains and associated genera.</title>
        <authorList>
            <person name="Sun Z."/>
            <person name="Harris H.M."/>
            <person name="McCann A."/>
            <person name="Guo C."/>
            <person name="Argimon S."/>
            <person name="Zhang W."/>
            <person name="Yang X."/>
            <person name="Jeffery I.B."/>
            <person name="Cooney J.C."/>
            <person name="Kagawa T.F."/>
            <person name="Liu W."/>
            <person name="Song Y."/>
            <person name="Salvetti E."/>
            <person name="Wrobel A."/>
            <person name="Rasinkangas P."/>
            <person name="Parkhill J."/>
            <person name="Rea M.C."/>
            <person name="O'Sullivan O."/>
            <person name="Ritari J."/>
            <person name="Douillard F.P."/>
            <person name="Paul Ross R."/>
            <person name="Yang R."/>
            <person name="Briner A.E."/>
            <person name="Felis G.E."/>
            <person name="de Vos W.M."/>
            <person name="Barrangou R."/>
            <person name="Klaenhammer T.R."/>
            <person name="Caufield P.W."/>
            <person name="Cui Y."/>
            <person name="Zhang H."/>
            <person name="O'Toole P.W."/>
        </authorList>
    </citation>
    <scope>NUCLEOTIDE SEQUENCE [LARGE SCALE GENOMIC DNA]</scope>
    <source>
        <strain evidence="16 17">DSM 21376</strain>
    </source>
</reference>
<dbReference type="AlphaFoldDB" id="A0A023CWZ7"/>
<evidence type="ECO:0000313" key="16">
    <source>
        <dbReference type="EMBL" id="KRN06179.1"/>
    </source>
</evidence>
<dbReference type="Pfam" id="PF13396">
    <property type="entry name" value="PLDc_N"/>
    <property type="match status" value="1"/>
</dbReference>
<feature type="active site" evidence="13">
    <location>
        <position position="407"/>
    </location>
</feature>
<dbReference type="FunFam" id="3.30.870.10:FF:000014">
    <property type="entry name" value="Cardiolipin synthase"/>
    <property type="match status" value="1"/>
</dbReference>
<dbReference type="GO" id="GO:0008808">
    <property type="term" value="F:cardiolipin synthase activity"/>
    <property type="evidence" value="ECO:0007669"/>
    <property type="project" value="UniProtKB-UniRule"/>
</dbReference>
<feature type="active site" evidence="13">
    <location>
        <position position="400"/>
    </location>
</feature>
<evidence type="ECO:0000256" key="6">
    <source>
        <dbReference type="ARBA" id="ARBA00022737"/>
    </source>
</evidence>
<evidence type="ECO:0000256" key="5">
    <source>
        <dbReference type="ARBA" id="ARBA00022692"/>
    </source>
</evidence>
<evidence type="ECO:0000256" key="1">
    <source>
        <dbReference type="ARBA" id="ARBA00004651"/>
    </source>
</evidence>